<feature type="transmembrane region" description="Helical" evidence="1">
    <location>
        <begin position="484"/>
        <end position="507"/>
    </location>
</feature>
<protein>
    <submittedName>
        <fullName evidence="2">Uncharacterized protein</fullName>
    </submittedName>
</protein>
<dbReference type="PANTHER" id="PTHR37544:SF1">
    <property type="entry name" value="PHOSPHORIBOSYLAMINOIMIDAZOLE-SUCCINOCARBOXAMIDE SYNTHASE"/>
    <property type="match status" value="1"/>
</dbReference>
<evidence type="ECO:0000256" key="1">
    <source>
        <dbReference type="SAM" id="Phobius"/>
    </source>
</evidence>
<organism evidence="2 3">
    <name type="scientific">Diaporthe australafricana</name>
    <dbReference type="NCBI Taxonomy" id="127596"/>
    <lineage>
        <taxon>Eukaryota</taxon>
        <taxon>Fungi</taxon>
        <taxon>Dikarya</taxon>
        <taxon>Ascomycota</taxon>
        <taxon>Pezizomycotina</taxon>
        <taxon>Sordariomycetes</taxon>
        <taxon>Sordariomycetidae</taxon>
        <taxon>Diaporthales</taxon>
        <taxon>Diaporthaceae</taxon>
        <taxon>Diaporthe</taxon>
    </lineage>
</organism>
<evidence type="ECO:0000313" key="2">
    <source>
        <dbReference type="EMBL" id="KAL1848340.1"/>
    </source>
</evidence>
<keyword evidence="3" id="KW-1185">Reference proteome</keyword>
<comment type="caution">
    <text evidence="2">The sequence shown here is derived from an EMBL/GenBank/DDBJ whole genome shotgun (WGS) entry which is preliminary data.</text>
</comment>
<keyword evidence="1" id="KW-1133">Transmembrane helix</keyword>
<gene>
    <name evidence="2" type="ORF">Daus18300_013622</name>
</gene>
<feature type="transmembrane region" description="Helical" evidence="1">
    <location>
        <begin position="378"/>
        <end position="399"/>
    </location>
</feature>
<dbReference type="PANTHER" id="PTHR37544">
    <property type="entry name" value="SPRAY-RELATED"/>
    <property type="match status" value="1"/>
</dbReference>
<feature type="transmembrane region" description="Helical" evidence="1">
    <location>
        <begin position="260"/>
        <end position="282"/>
    </location>
</feature>
<dbReference type="Pfam" id="PF11915">
    <property type="entry name" value="DUF3433"/>
    <property type="match status" value="1"/>
</dbReference>
<feature type="non-terminal residue" evidence="2">
    <location>
        <position position="1"/>
    </location>
</feature>
<keyword evidence="1" id="KW-0472">Membrane</keyword>
<accession>A0ABR3VYB6</accession>
<dbReference type="Proteomes" id="UP001583177">
    <property type="component" value="Unassembled WGS sequence"/>
</dbReference>
<name>A0ABR3VYB6_9PEZI</name>
<keyword evidence="1" id="KW-0812">Transmembrane</keyword>
<dbReference type="InterPro" id="IPR021840">
    <property type="entry name" value="DUF3433"/>
</dbReference>
<reference evidence="2 3" key="1">
    <citation type="journal article" date="2024" name="IMA Fungus">
        <title>IMA Genome - F19 : A genome assembly and annotation guide to empower mycologists, including annotated draft genome sequences of Ceratocystis pirilliformis, Diaporthe australafricana, Fusarium ophioides, Paecilomyces lecythidis, and Sporothrix stenoceras.</title>
        <authorList>
            <person name="Aylward J."/>
            <person name="Wilson A.M."/>
            <person name="Visagie C.M."/>
            <person name="Spraker J."/>
            <person name="Barnes I."/>
            <person name="Buitendag C."/>
            <person name="Ceriani C."/>
            <person name="Del Mar Angel L."/>
            <person name="du Plessis D."/>
            <person name="Fuchs T."/>
            <person name="Gasser K."/>
            <person name="Kramer D."/>
            <person name="Li W."/>
            <person name="Munsamy K."/>
            <person name="Piso A."/>
            <person name="Price J.L."/>
            <person name="Sonnekus B."/>
            <person name="Thomas C."/>
            <person name="van der Nest A."/>
            <person name="van Dijk A."/>
            <person name="van Heerden A."/>
            <person name="van Vuuren N."/>
            <person name="Yilmaz N."/>
            <person name="Duong T.A."/>
            <person name="van der Merwe N.A."/>
            <person name="Wingfield M.J."/>
            <person name="Wingfield B.D."/>
        </authorList>
    </citation>
    <scope>NUCLEOTIDE SEQUENCE [LARGE SCALE GENOMIC DNA]</scope>
    <source>
        <strain evidence="2 3">CMW 18300</strain>
    </source>
</reference>
<proteinExistence type="predicted"/>
<feature type="transmembrane region" description="Helical" evidence="1">
    <location>
        <begin position="419"/>
        <end position="439"/>
    </location>
</feature>
<dbReference type="EMBL" id="JAWRVE010000220">
    <property type="protein sequence ID" value="KAL1848340.1"/>
    <property type="molecule type" value="Genomic_DNA"/>
</dbReference>
<sequence length="987" mass="109654">SFTASDDGAYDTLTGEIQVFESALERCDPFNFTYDLDEIVDISMNDVSHVAPDAVQDKLRPWCYAAYNEEMGFQEWGRVAEDSLPNSTVLVYKCTNSTSIEDQDHRILTTWESWLSYTEVEVSGFMCEPKYSLTRRVVTNNTDGASGYNFYDDLNITGAITEILDIGTRPLKMTQKILDSASVEATPGIGNTVWYMWFQSFNITRDPSNFRNTSLAIEEFKYLWPGRAAYFVKRDYTYPSNETIKGTTTSVQGRLCVQELPLRLVEALIALLFLSTVALCFLQPGAFHRDPTSLGAHVMILTRSPDLMALLEDYGAVSKQALRASIPGFLASYPQHRPPDSAAITLQQIQQGHKKPAKKAIADNSGSFEWWRPVAVCWWFRTCILTITLGVVITLEVLLQISASANGLGNVSLDGYLKYTWTLLPTVMLGLIGLLFSMVDSTARILHPFQLLRQGRASLADILRDPTRQVSLMAIARAASRRQFALLLAILPGLLAPILTIITSGLYTVVPIPWTYATELQLKTWFRPENRTILSDNNVVDDSGEAWTMFSLMQFLNESYPEWTHGEYALSRFGADNLHSHNGNDTSLYVTARVPATRINLNCSLIDHYAGDTYQTIFDNINESPILPVDPRPLGCATSPEWNGTNGQRNLYLNLEETFNIRSDDGDLSTYQGYYLTMLYDDYPRLVKYRDNVTLVPAESISVCGDGRQHYFIGLGNGTEALSLLRCVPYVEALWVTAAFSLPDLLLIRDVPVAPDTDSSVFLSDSPSMTAFPRLHWADVVTALINGNSGVGQLAALMPDPDDNDASRFITAVEGIFAQYFAQILHFNYRHPMKIKHMEDTSTCGSNPFTPDGRPPKGTVTDRTRLRVMQNTVSTRVLQGLLGVMAVCLITESVLVRGGRVIPRDPGSVASRMAYFAGGALWRQVPVGADRWGDEEVIKWGKEISEGKLLMGWWGDDDQEGPGDGARLSAGRGKRFAVDSLGAKGAI</sequence>
<evidence type="ECO:0000313" key="3">
    <source>
        <dbReference type="Proteomes" id="UP001583177"/>
    </source>
</evidence>